<dbReference type="PANTHER" id="PTHR34047">
    <property type="entry name" value="NUCLEAR INTRON MATURASE 1, MITOCHONDRIAL-RELATED"/>
    <property type="match status" value="1"/>
</dbReference>
<protein>
    <recommendedName>
        <fullName evidence="4">Reverse transcriptase domain-containing protein</fullName>
    </recommendedName>
</protein>
<organism evidence="2 3">
    <name type="scientific">Streptosporangium fragile</name>
    <dbReference type="NCBI Taxonomy" id="46186"/>
    <lineage>
        <taxon>Bacteria</taxon>
        <taxon>Bacillati</taxon>
        <taxon>Actinomycetota</taxon>
        <taxon>Actinomycetes</taxon>
        <taxon>Streptosporangiales</taxon>
        <taxon>Streptosporangiaceae</taxon>
        <taxon>Streptosporangium</taxon>
    </lineage>
</organism>
<evidence type="ECO:0000313" key="3">
    <source>
        <dbReference type="Proteomes" id="UP001500831"/>
    </source>
</evidence>
<name>A0ABP6I970_9ACTN</name>
<evidence type="ECO:0000313" key="2">
    <source>
        <dbReference type="EMBL" id="GAA2857826.1"/>
    </source>
</evidence>
<comment type="caution">
    <text evidence="2">The sequence shown here is derived from an EMBL/GenBank/DDBJ whole genome shotgun (WGS) entry which is preliminary data.</text>
</comment>
<proteinExistence type="predicted"/>
<dbReference type="InterPro" id="IPR051083">
    <property type="entry name" value="GrpII_Intron_Splice-Mob/Def"/>
</dbReference>
<sequence>MLHRWAADDPGRRFGDLFNLVHDPAFLRHAWERVSRNVGARTPGIDRATVVWIEAVIGVEDFLGQLRDALKSGGFRLVEVRQVMIPKASGKVRKLGIPTVADRVVQAALKQVLEPIFEADFKPCSYGFRPNRRSLVKAFLKSGVMTADGNREETWTGTPQGGILSPLLANIALSALDDHFDRQWHEEMGTRRAAERTAPPAGTSTDHEDIARRRAPRARDGLRLRPSTGHCRGVHRPCP</sequence>
<dbReference type="EMBL" id="BAAAVI010000008">
    <property type="protein sequence ID" value="GAA2857826.1"/>
    <property type="molecule type" value="Genomic_DNA"/>
</dbReference>
<evidence type="ECO:0000256" key="1">
    <source>
        <dbReference type="SAM" id="MobiDB-lite"/>
    </source>
</evidence>
<feature type="compositionally biased region" description="Basic and acidic residues" evidence="1">
    <location>
        <begin position="205"/>
        <end position="223"/>
    </location>
</feature>
<dbReference type="PANTHER" id="PTHR34047:SF8">
    <property type="entry name" value="PROTEIN YKFC"/>
    <property type="match status" value="1"/>
</dbReference>
<dbReference type="InterPro" id="IPR043502">
    <property type="entry name" value="DNA/RNA_pol_sf"/>
</dbReference>
<keyword evidence="3" id="KW-1185">Reference proteome</keyword>
<reference evidence="3" key="1">
    <citation type="journal article" date="2019" name="Int. J. Syst. Evol. Microbiol.">
        <title>The Global Catalogue of Microorganisms (GCM) 10K type strain sequencing project: providing services to taxonomists for standard genome sequencing and annotation.</title>
        <authorList>
            <consortium name="The Broad Institute Genomics Platform"/>
            <consortium name="The Broad Institute Genome Sequencing Center for Infectious Disease"/>
            <person name="Wu L."/>
            <person name="Ma J."/>
        </authorList>
    </citation>
    <scope>NUCLEOTIDE SEQUENCE [LARGE SCALE GENOMIC DNA]</scope>
    <source>
        <strain evidence="3">JCM 6242</strain>
    </source>
</reference>
<dbReference type="Proteomes" id="UP001500831">
    <property type="component" value="Unassembled WGS sequence"/>
</dbReference>
<evidence type="ECO:0008006" key="4">
    <source>
        <dbReference type="Google" id="ProtNLM"/>
    </source>
</evidence>
<accession>A0ABP6I970</accession>
<gene>
    <name evidence="2" type="ORF">GCM10010517_16230</name>
</gene>
<feature type="region of interest" description="Disordered" evidence="1">
    <location>
        <begin position="188"/>
        <end position="239"/>
    </location>
</feature>
<dbReference type="CDD" id="cd01651">
    <property type="entry name" value="RT_G2_intron"/>
    <property type="match status" value="1"/>
</dbReference>
<dbReference type="SUPFAM" id="SSF56672">
    <property type="entry name" value="DNA/RNA polymerases"/>
    <property type="match status" value="1"/>
</dbReference>